<evidence type="ECO:0000313" key="1">
    <source>
        <dbReference type="EMBL" id="CEK55829.1"/>
    </source>
</evidence>
<proteinExistence type="predicted"/>
<dbReference type="SUPFAM" id="SSF47986">
    <property type="entry name" value="DEATH domain"/>
    <property type="match status" value="1"/>
</dbReference>
<dbReference type="AlphaFoldDB" id="A0A0B6YI45"/>
<evidence type="ECO:0008006" key="2">
    <source>
        <dbReference type="Google" id="ProtNLM"/>
    </source>
</evidence>
<dbReference type="InterPro" id="IPR011029">
    <property type="entry name" value="DEATH-like_dom_sf"/>
</dbReference>
<accession>A0A0B6YI45</accession>
<sequence>SLGYTRNEIKMIEESYKSWIDEKVSDRFLQKLAESGTTLGSLVQYFNKHGNKEAVMEILKVHKGCRFCDQFQR</sequence>
<feature type="non-terminal residue" evidence="1">
    <location>
        <position position="1"/>
    </location>
</feature>
<organism evidence="1">
    <name type="scientific">Arion vulgaris</name>
    <dbReference type="NCBI Taxonomy" id="1028688"/>
    <lineage>
        <taxon>Eukaryota</taxon>
        <taxon>Metazoa</taxon>
        <taxon>Spiralia</taxon>
        <taxon>Lophotrochozoa</taxon>
        <taxon>Mollusca</taxon>
        <taxon>Gastropoda</taxon>
        <taxon>Heterobranchia</taxon>
        <taxon>Euthyneura</taxon>
        <taxon>Panpulmonata</taxon>
        <taxon>Eupulmonata</taxon>
        <taxon>Stylommatophora</taxon>
        <taxon>Helicina</taxon>
        <taxon>Arionoidea</taxon>
        <taxon>Arionidae</taxon>
        <taxon>Arion</taxon>
    </lineage>
</organism>
<reference evidence="1" key="1">
    <citation type="submission" date="2014-12" db="EMBL/GenBank/DDBJ databases">
        <title>Insight into the proteome of Arion vulgaris.</title>
        <authorList>
            <person name="Aradska J."/>
            <person name="Bulat T."/>
            <person name="Smidak R."/>
            <person name="Sarate P."/>
            <person name="Gangsoo J."/>
            <person name="Sialana F."/>
            <person name="Bilban M."/>
            <person name="Lubec G."/>
        </authorList>
    </citation>
    <scope>NUCLEOTIDE SEQUENCE</scope>
    <source>
        <tissue evidence="1">Skin</tissue>
    </source>
</reference>
<protein>
    <recommendedName>
        <fullName evidence="2">Death domain-containing protein</fullName>
    </recommendedName>
</protein>
<gene>
    <name evidence="1" type="primary">ORF26146</name>
</gene>
<dbReference type="EMBL" id="HACG01008964">
    <property type="protein sequence ID" value="CEK55829.1"/>
    <property type="molecule type" value="Transcribed_RNA"/>
</dbReference>
<name>A0A0B6YI45_9EUPU</name>